<feature type="transmembrane region" description="Helical" evidence="12">
    <location>
        <begin position="249"/>
        <end position="269"/>
    </location>
</feature>
<name>A0A1X7D2U7_9BACT</name>
<dbReference type="SUPFAM" id="SSF81340">
    <property type="entry name" value="Clc chloride channel"/>
    <property type="match status" value="1"/>
</dbReference>
<accession>A0A1X7D2U7</accession>
<evidence type="ECO:0000256" key="7">
    <source>
        <dbReference type="ARBA" id="ARBA00023173"/>
    </source>
</evidence>
<dbReference type="InterPro" id="IPR014743">
    <property type="entry name" value="Cl-channel_core"/>
</dbReference>
<evidence type="ECO:0000256" key="5">
    <source>
        <dbReference type="ARBA" id="ARBA00023065"/>
    </source>
</evidence>
<dbReference type="CDD" id="cd00400">
    <property type="entry name" value="Voltage_gated_ClC"/>
    <property type="match status" value="1"/>
</dbReference>
<dbReference type="PRINTS" id="PR00762">
    <property type="entry name" value="CLCHANNEL"/>
</dbReference>
<comment type="subcellular location">
    <subcellularLocation>
        <location evidence="1">Membrane</location>
        <topology evidence="1">Multi-pass membrane protein</topology>
    </subcellularLocation>
</comment>
<feature type="domain" description="CBS" evidence="13">
    <location>
        <begin position="466"/>
        <end position="522"/>
    </location>
</feature>
<evidence type="ECO:0000256" key="9">
    <source>
        <dbReference type="ARBA" id="ARBA00023303"/>
    </source>
</evidence>
<dbReference type="PANTHER" id="PTHR43427:SF6">
    <property type="entry name" value="CHLORIDE CHANNEL PROTEIN CLC-E"/>
    <property type="match status" value="1"/>
</dbReference>
<evidence type="ECO:0000256" key="3">
    <source>
        <dbReference type="ARBA" id="ARBA00022692"/>
    </source>
</evidence>
<evidence type="ECO:0000259" key="13">
    <source>
        <dbReference type="PROSITE" id="PS51371"/>
    </source>
</evidence>
<dbReference type="InterPro" id="IPR001807">
    <property type="entry name" value="ClC"/>
</dbReference>
<dbReference type="PROSITE" id="PS51371">
    <property type="entry name" value="CBS"/>
    <property type="match status" value="2"/>
</dbReference>
<sequence>MASSYGPGSSEPDSTGKKSDSKLESPRTQYLLLMTFSVVIGLAAALGAFFFRWLIEIFQSAFWTKGSDFLESAANSPWWLVLLLPCAGGLAAGVIITNWAPEAKGPGVPEVIKAIAVRGGVIRHRITFLKALVTSLLIGCGASVGREGPIVQIGASLGSSVSRIFKLDKSMLPVCVAAGAAAGISATFNAPLTGTLFAIEILLLDTEISYISHIIVASVTASALSKFFWGDFPTFDAPHFTFNNFEELIIFFILGILAGFVSLAFIAMIRTTENIFDKIPIKDWIKPGIGGLILGLIALKIPGVLGVGYETVNLSLTGVLPLDLALLLLAAKMVATSLCLGSGMSGGIFAPSLVLGATLGISVSTGLNMLFPSLALTHSQYALVGMGTVVAGTTLAPITAVLTVFELTYSYKIILPMMVGCMTSTLVVRMLNGYSIYEAKLLRQGVNIIRGHDESVLVNVAITEVMETDFDTLKMSDPLSKAMEMVLSSPFPHFPVLNDDKKIEGILTLRDMRPYFKDQNYLKELPAIVDSIMNRTIVSVPQNSNLKEALMLFERTGVSFLPVIDSENKVIGIIKSIEAFKKFQEKRQRNRILSLAVKN</sequence>
<dbReference type="InterPro" id="IPR050368">
    <property type="entry name" value="ClC-type_chloride_channel"/>
</dbReference>
<organism evidence="14 15">
    <name type="scientific">Desulfovibrio gilichinskyi</name>
    <dbReference type="NCBI Taxonomy" id="1519643"/>
    <lineage>
        <taxon>Bacteria</taxon>
        <taxon>Pseudomonadati</taxon>
        <taxon>Thermodesulfobacteriota</taxon>
        <taxon>Desulfovibrionia</taxon>
        <taxon>Desulfovibrionales</taxon>
        <taxon>Desulfovibrionaceae</taxon>
        <taxon>Desulfovibrio</taxon>
    </lineage>
</organism>
<dbReference type="OrthoDB" id="9767361at2"/>
<feature type="transmembrane region" description="Helical" evidence="12">
    <location>
        <begin position="30"/>
        <end position="55"/>
    </location>
</feature>
<evidence type="ECO:0000256" key="2">
    <source>
        <dbReference type="ARBA" id="ARBA00022448"/>
    </source>
</evidence>
<dbReference type="PANTHER" id="PTHR43427">
    <property type="entry name" value="CHLORIDE CHANNEL PROTEIN CLC-E"/>
    <property type="match status" value="1"/>
</dbReference>
<evidence type="ECO:0000313" key="14">
    <source>
        <dbReference type="EMBL" id="SMF07778.1"/>
    </source>
</evidence>
<evidence type="ECO:0000313" key="15">
    <source>
        <dbReference type="Proteomes" id="UP000192906"/>
    </source>
</evidence>
<keyword evidence="10" id="KW-0129">CBS domain</keyword>
<feature type="transmembrane region" description="Helical" evidence="12">
    <location>
        <begin position="315"/>
        <end position="335"/>
    </location>
</feature>
<protein>
    <submittedName>
        <fullName evidence="14">Chloride channel protein, CIC family</fullName>
    </submittedName>
</protein>
<feature type="transmembrane region" description="Helical" evidence="12">
    <location>
        <begin position="171"/>
        <end position="198"/>
    </location>
</feature>
<evidence type="ECO:0000256" key="12">
    <source>
        <dbReference type="SAM" id="Phobius"/>
    </source>
</evidence>
<evidence type="ECO:0000256" key="10">
    <source>
        <dbReference type="PROSITE-ProRule" id="PRU00703"/>
    </source>
</evidence>
<feature type="compositionally biased region" description="Polar residues" evidence="11">
    <location>
        <begin position="1"/>
        <end position="13"/>
    </location>
</feature>
<dbReference type="GO" id="GO:0005254">
    <property type="term" value="F:chloride channel activity"/>
    <property type="evidence" value="ECO:0007669"/>
    <property type="project" value="UniProtKB-KW"/>
</dbReference>
<feature type="transmembrane region" description="Helical" evidence="12">
    <location>
        <begin position="289"/>
        <end position="309"/>
    </location>
</feature>
<feature type="transmembrane region" description="Helical" evidence="12">
    <location>
        <begin position="417"/>
        <end position="437"/>
    </location>
</feature>
<dbReference type="Proteomes" id="UP000192906">
    <property type="component" value="Unassembled WGS sequence"/>
</dbReference>
<feature type="transmembrane region" description="Helical" evidence="12">
    <location>
        <begin position="210"/>
        <end position="229"/>
    </location>
</feature>
<keyword evidence="2" id="KW-0813">Transport</keyword>
<dbReference type="AlphaFoldDB" id="A0A1X7D2U7"/>
<dbReference type="Pfam" id="PF00654">
    <property type="entry name" value="Voltage_CLC"/>
    <property type="match status" value="1"/>
</dbReference>
<dbReference type="STRING" id="1519643.SAMN06295933_1578"/>
<dbReference type="InterPro" id="IPR046342">
    <property type="entry name" value="CBS_dom_sf"/>
</dbReference>
<proteinExistence type="predicted"/>
<keyword evidence="6 12" id="KW-0472">Membrane</keyword>
<keyword evidence="7" id="KW-0869">Chloride channel</keyword>
<keyword evidence="3 12" id="KW-0812">Transmembrane</keyword>
<dbReference type="Pfam" id="PF00571">
    <property type="entry name" value="CBS"/>
    <property type="match status" value="2"/>
</dbReference>
<dbReference type="CDD" id="cd02205">
    <property type="entry name" value="CBS_pair_SF"/>
    <property type="match status" value="1"/>
</dbReference>
<dbReference type="EMBL" id="FWZU01000002">
    <property type="protein sequence ID" value="SMF07778.1"/>
    <property type="molecule type" value="Genomic_DNA"/>
</dbReference>
<feature type="transmembrane region" description="Helical" evidence="12">
    <location>
        <begin position="347"/>
        <end position="371"/>
    </location>
</feature>
<evidence type="ECO:0000256" key="1">
    <source>
        <dbReference type="ARBA" id="ARBA00004141"/>
    </source>
</evidence>
<feature type="region of interest" description="Disordered" evidence="11">
    <location>
        <begin position="1"/>
        <end position="22"/>
    </location>
</feature>
<feature type="domain" description="CBS" evidence="13">
    <location>
        <begin position="533"/>
        <end position="589"/>
    </location>
</feature>
<keyword evidence="9" id="KW-0407">Ion channel</keyword>
<dbReference type="Gene3D" id="3.10.580.10">
    <property type="entry name" value="CBS-domain"/>
    <property type="match status" value="1"/>
</dbReference>
<dbReference type="InterPro" id="IPR000644">
    <property type="entry name" value="CBS_dom"/>
</dbReference>
<dbReference type="SUPFAM" id="SSF54631">
    <property type="entry name" value="CBS-domain pair"/>
    <property type="match status" value="1"/>
</dbReference>
<keyword evidence="15" id="KW-1185">Reference proteome</keyword>
<feature type="transmembrane region" description="Helical" evidence="12">
    <location>
        <begin position="76"/>
        <end position="100"/>
    </location>
</feature>
<feature type="transmembrane region" description="Helical" evidence="12">
    <location>
        <begin position="383"/>
        <end position="405"/>
    </location>
</feature>
<dbReference type="GO" id="GO:0034707">
    <property type="term" value="C:chloride channel complex"/>
    <property type="evidence" value="ECO:0007669"/>
    <property type="project" value="UniProtKB-KW"/>
</dbReference>
<dbReference type="SMART" id="SM00116">
    <property type="entry name" value="CBS"/>
    <property type="match status" value="2"/>
</dbReference>
<evidence type="ECO:0000256" key="4">
    <source>
        <dbReference type="ARBA" id="ARBA00022989"/>
    </source>
</evidence>
<keyword evidence="8" id="KW-0868">Chloride</keyword>
<evidence type="ECO:0000256" key="11">
    <source>
        <dbReference type="SAM" id="MobiDB-lite"/>
    </source>
</evidence>
<keyword evidence="4 12" id="KW-1133">Transmembrane helix</keyword>
<gene>
    <name evidence="14" type="ORF">SAMN06295933_1578</name>
</gene>
<evidence type="ECO:0000256" key="6">
    <source>
        <dbReference type="ARBA" id="ARBA00023136"/>
    </source>
</evidence>
<dbReference type="RefSeq" id="WP_085100804.1">
    <property type="nucleotide sequence ID" value="NZ_FWZU01000002.1"/>
</dbReference>
<dbReference type="Gene3D" id="1.10.3080.10">
    <property type="entry name" value="Clc chloride channel"/>
    <property type="match status" value="1"/>
</dbReference>
<evidence type="ECO:0000256" key="8">
    <source>
        <dbReference type="ARBA" id="ARBA00023214"/>
    </source>
</evidence>
<keyword evidence="5" id="KW-0406">Ion transport</keyword>
<reference evidence="15" key="1">
    <citation type="submission" date="2017-04" db="EMBL/GenBank/DDBJ databases">
        <authorList>
            <person name="Varghese N."/>
            <person name="Submissions S."/>
        </authorList>
    </citation>
    <scope>NUCLEOTIDE SEQUENCE [LARGE SCALE GENOMIC DNA]</scope>
    <source>
        <strain evidence="15">K3S</strain>
    </source>
</reference>